<dbReference type="PANTHER" id="PTHR33164">
    <property type="entry name" value="TRANSCRIPTIONAL REGULATOR, MARR FAMILY"/>
    <property type="match status" value="1"/>
</dbReference>
<dbReference type="InterPro" id="IPR036390">
    <property type="entry name" value="WH_DNA-bd_sf"/>
</dbReference>
<sequence>MTGTRREAPSAEAMRVVRALRSFTNETELYLGAAGREAEMHRTDLTGLAMVMDRGDTGRPMTPGQLSAAMHLSAPATSAMLDRLERLGHVHRSQHPTDRRSVVVEMTDHARAVGEQMFGRLAAHMAPVLAARSEEELAHVAEFLEAVGEATRAARADIEQS</sequence>
<comment type="caution">
    <text evidence="2">The sequence shown here is derived from an EMBL/GenBank/DDBJ whole genome shotgun (WGS) entry which is preliminary data.</text>
</comment>
<dbReference type="Gene3D" id="1.10.10.10">
    <property type="entry name" value="Winged helix-like DNA-binding domain superfamily/Winged helix DNA-binding domain"/>
    <property type="match status" value="1"/>
</dbReference>
<dbReference type="PRINTS" id="PR00598">
    <property type="entry name" value="HTHMARR"/>
</dbReference>
<gene>
    <name evidence="2" type="ORF">GCM10009844_07090</name>
</gene>
<feature type="domain" description="HTH marR-type" evidence="1">
    <location>
        <begin position="6"/>
        <end position="149"/>
    </location>
</feature>
<reference evidence="2 3" key="1">
    <citation type="journal article" date="2019" name="Int. J. Syst. Evol. Microbiol.">
        <title>The Global Catalogue of Microorganisms (GCM) 10K type strain sequencing project: providing services to taxonomists for standard genome sequencing and annotation.</title>
        <authorList>
            <consortium name="The Broad Institute Genomics Platform"/>
            <consortium name="The Broad Institute Genome Sequencing Center for Infectious Disease"/>
            <person name="Wu L."/>
            <person name="Ma J."/>
        </authorList>
    </citation>
    <scope>NUCLEOTIDE SEQUENCE [LARGE SCALE GENOMIC DNA]</scope>
    <source>
        <strain evidence="2 3">JCM 16022</strain>
    </source>
</reference>
<dbReference type="SUPFAM" id="SSF46785">
    <property type="entry name" value="Winged helix' DNA-binding domain"/>
    <property type="match status" value="1"/>
</dbReference>
<dbReference type="InterPro" id="IPR036388">
    <property type="entry name" value="WH-like_DNA-bd_sf"/>
</dbReference>
<dbReference type="PROSITE" id="PS50995">
    <property type="entry name" value="HTH_MARR_2"/>
    <property type="match status" value="1"/>
</dbReference>
<evidence type="ECO:0000313" key="2">
    <source>
        <dbReference type="EMBL" id="GAA2138794.1"/>
    </source>
</evidence>
<organism evidence="2 3">
    <name type="scientific">Nocardioides koreensis</name>
    <dbReference type="NCBI Taxonomy" id="433651"/>
    <lineage>
        <taxon>Bacteria</taxon>
        <taxon>Bacillati</taxon>
        <taxon>Actinomycetota</taxon>
        <taxon>Actinomycetes</taxon>
        <taxon>Propionibacteriales</taxon>
        <taxon>Nocardioidaceae</taxon>
        <taxon>Nocardioides</taxon>
    </lineage>
</organism>
<evidence type="ECO:0000259" key="1">
    <source>
        <dbReference type="PROSITE" id="PS50995"/>
    </source>
</evidence>
<dbReference type="Pfam" id="PF01047">
    <property type="entry name" value="MarR"/>
    <property type="match status" value="1"/>
</dbReference>
<dbReference type="Proteomes" id="UP001501771">
    <property type="component" value="Unassembled WGS sequence"/>
</dbReference>
<dbReference type="InterPro" id="IPR000835">
    <property type="entry name" value="HTH_MarR-typ"/>
</dbReference>
<dbReference type="EMBL" id="BAAAQR010000001">
    <property type="protein sequence ID" value="GAA2138794.1"/>
    <property type="molecule type" value="Genomic_DNA"/>
</dbReference>
<protein>
    <recommendedName>
        <fullName evidence="1">HTH marR-type domain-containing protein</fullName>
    </recommendedName>
</protein>
<proteinExistence type="predicted"/>
<dbReference type="SMART" id="SM00347">
    <property type="entry name" value="HTH_MARR"/>
    <property type="match status" value="1"/>
</dbReference>
<dbReference type="InterPro" id="IPR039422">
    <property type="entry name" value="MarR/SlyA-like"/>
</dbReference>
<dbReference type="PANTHER" id="PTHR33164:SF106">
    <property type="entry name" value="TRANSCRIPTIONAL REGULATORY PROTEIN"/>
    <property type="match status" value="1"/>
</dbReference>
<evidence type="ECO:0000313" key="3">
    <source>
        <dbReference type="Proteomes" id="UP001501771"/>
    </source>
</evidence>
<dbReference type="RefSeq" id="WP_344147649.1">
    <property type="nucleotide sequence ID" value="NZ_BAAAQR010000001.1"/>
</dbReference>
<keyword evidence="3" id="KW-1185">Reference proteome</keyword>
<name>A0ABN2Z9E2_9ACTN</name>
<accession>A0ABN2Z9E2</accession>